<organism evidence="2 3">
    <name type="scientific">Herbiconiux moechotypicola</name>
    <dbReference type="NCBI Taxonomy" id="637393"/>
    <lineage>
        <taxon>Bacteria</taxon>
        <taxon>Bacillati</taxon>
        <taxon>Actinomycetota</taxon>
        <taxon>Actinomycetes</taxon>
        <taxon>Micrococcales</taxon>
        <taxon>Microbacteriaceae</taxon>
        <taxon>Herbiconiux</taxon>
    </lineage>
</organism>
<accession>A0ABP5QVF4</accession>
<gene>
    <name evidence="2" type="ORF">GCM10009851_33040</name>
</gene>
<evidence type="ECO:0000313" key="3">
    <source>
        <dbReference type="Proteomes" id="UP001500929"/>
    </source>
</evidence>
<reference evidence="3" key="1">
    <citation type="journal article" date="2019" name="Int. J. Syst. Evol. Microbiol.">
        <title>The Global Catalogue of Microorganisms (GCM) 10K type strain sequencing project: providing services to taxonomists for standard genome sequencing and annotation.</title>
        <authorList>
            <consortium name="The Broad Institute Genomics Platform"/>
            <consortium name="The Broad Institute Genome Sequencing Center for Infectious Disease"/>
            <person name="Wu L."/>
            <person name="Ma J."/>
        </authorList>
    </citation>
    <scope>NUCLEOTIDE SEQUENCE [LARGE SCALE GENOMIC DNA]</scope>
    <source>
        <strain evidence="3">JCM 16117</strain>
    </source>
</reference>
<evidence type="ECO:0000256" key="1">
    <source>
        <dbReference type="SAM" id="MobiDB-lite"/>
    </source>
</evidence>
<protein>
    <submittedName>
        <fullName evidence="2">Uncharacterized protein</fullName>
    </submittedName>
</protein>
<evidence type="ECO:0000313" key="2">
    <source>
        <dbReference type="EMBL" id="GAA2245178.1"/>
    </source>
</evidence>
<name>A0ABP5QVF4_9MICO</name>
<proteinExistence type="predicted"/>
<dbReference type="EMBL" id="BAAAQY010000011">
    <property type="protein sequence ID" value="GAA2245178.1"/>
    <property type="molecule type" value="Genomic_DNA"/>
</dbReference>
<keyword evidence="3" id="KW-1185">Reference proteome</keyword>
<dbReference type="Proteomes" id="UP001500929">
    <property type="component" value="Unassembled WGS sequence"/>
</dbReference>
<sequence length="91" mass="10589">MNVRSRIAQEEGGGLRPGRPMTPHSLVTRSLKEMPLELVHLCPVKIKISYAIDRAHQITSRRQTVPEELGEVRRDIPCPRRYRERRHGNVR</sequence>
<comment type="caution">
    <text evidence="2">The sequence shown here is derived from an EMBL/GenBank/DDBJ whole genome shotgun (WGS) entry which is preliminary data.</text>
</comment>
<feature type="region of interest" description="Disordered" evidence="1">
    <location>
        <begin position="1"/>
        <end position="24"/>
    </location>
</feature>